<comment type="subcellular location">
    <subcellularLocation>
        <location evidence="1">Membrane</location>
        <topology evidence="1">Multi-pass membrane protein</topology>
    </subcellularLocation>
</comment>
<accession>A0ABN0X824</accession>
<evidence type="ECO:0000259" key="7">
    <source>
        <dbReference type="Pfam" id="PF14378"/>
    </source>
</evidence>
<feature type="transmembrane region" description="Helical" evidence="6">
    <location>
        <begin position="204"/>
        <end position="221"/>
    </location>
</feature>
<feature type="transmembrane region" description="Helical" evidence="6">
    <location>
        <begin position="32"/>
        <end position="49"/>
    </location>
</feature>
<feature type="transmembrane region" description="Helical" evidence="6">
    <location>
        <begin position="227"/>
        <end position="247"/>
    </location>
</feature>
<keyword evidence="4 6" id="KW-0472">Membrane</keyword>
<sequence length="277" mass="30340">MAQLAAPRPRPVEKQPGASSVPSSAPRLWRELMLAAAFYCAYTLVRVLIPHDEPMAYAHASQILRLEHALGIDVELDLNHALLRAPSLARPANWFYATAHFAVTLTVLVWLYRRRPQHFRRLRRALMAATGIALLGFWLYPLAPPRFLGGRGFVDPVVALHSFGLYSSPEAGSLTNQFAAMPSMHAGWALWCAVAVVTLSRRPWVRALAALYPVVTILVIFSTANHYVLDAAAGVLITASALLICGLPRPKATRTGPAKDHKVTNKTRITDGSPDSI</sequence>
<organism evidence="8 9">
    <name type="scientific">Actinoallomurus spadix</name>
    <dbReference type="NCBI Taxonomy" id="79912"/>
    <lineage>
        <taxon>Bacteria</taxon>
        <taxon>Bacillati</taxon>
        <taxon>Actinomycetota</taxon>
        <taxon>Actinomycetes</taxon>
        <taxon>Streptosporangiales</taxon>
        <taxon>Thermomonosporaceae</taxon>
        <taxon>Actinoallomurus</taxon>
    </lineage>
</organism>
<evidence type="ECO:0000256" key="3">
    <source>
        <dbReference type="ARBA" id="ARBA00022989"/>
    </source>
</evidence>
<dbReference type="PANTHER" id="PTHR31310:SF7">
    <property type="entry name" value="PA-PHOSPHATASE RELATED-FAMILY PROTEIN DDB_G0268928"/>
    <property type="match status" value="1"/>
</dbReference>
<evidence type="ECO:0000313" key="9">
    <source>
        <dbReference type="Proteomes" id="UP001501822"/>
    </source>
</evidence>
<evidence type="ECO:0000256" key="5">
    <source>
        <dbReference type="SAM" id="MobiDB-lite"/>
    </source>
</evidence>
<name>A0ABN0X824_9ACTN</name>
<keyword evidence="9" id="KW-1185">Reference proteome</keyword>
<evidence type="ECO:0000256" key="4">
    <source>
        <dbReference type="ARBA" id="ARBA00023136"/>
    </source>
</evidence>
<feature type="transmembrane region" description="Helical" evidence="6">
    <location>
        <begin position="125"/>
        <end position="143"/>
    </location>
</feature>
<feature type="region of interest" description="Disordered" evidence="5">
    <location>
        <begin position="252"/>
        <end position="277"/>
    </location>
</feature>
<dbReference type="Gene3D" id="1.20.144.10">
    <property type="entry name" value="Phosphatidic acid phosphatase type 2/haloperoxidase"/>
    <property type="match status" value="1"/>
</dbReference>
<comment type="caution">
    <text evidence="8">The sequence shown here is derived from an EMBL/GenBank/DDBJ whole genome shotgun (WGS) entry which is preliminary data.</text>
</comment>
<dbReference type="RefSeq" id="WP_252810228.1">
    <property type="nucleotide sequence ID" value="NZ_BAAABM010000049.1"/>
</dbReference>
<proteinExistence type="predicted"/>
<feature type="region of interest" description="Disordered" evidence="5">
    <location>
        <begin position="1"/>
        <end position="23"/>
    </location>
</feature>
<dbReference type="EMBL" id="BAAABM010000049">
    <property type="protein sequence ID" value="GAA0357547.1"/>
    <property type="molecule type" value="Genomic_DNA"/>
</dbReference>
<evidence type="ECO:0000256" key="6">
    <source>
        <dbReference type="SAM" id="Phobius"/>
    </source>
</evidence>
<keyword evidence="3 6" id="KW-1133">Transmembrane helix</keyword>
<keyword evidence="2 6" id="KW-0812">Transmembrane</keyword>
<dbReference type="CDD" id="cd03386">
    <property type="entry name" value="PAP2_Aur1_like"/>
    <property type="match status" value="1"/>
</dbReference>
<dbReference type="Pfam" id="PF14378">
    <property type="entry name" value="PAP2_3"/>
    <property type="match status" value="1"/>
</dbReference>
<dbReference type="InterPro" id="IPR026841">
    <property type="entry name" value="Aur1/Ipt1"/>
</dbReference>
<dbReference type="InterPro" id="IPR052185">
    <property type="entry name" value="IPC_Synthase-Related"/>
</dbReference>
<feature type="domain" description="Inositolphosphotransferase Aur1/Ipt1" evidence="7">
    <location>
        <begin position="62"/>
        <end position="242"/>
    </location>
</feature>
<evidence type="ECO:0000256" key="1">
    <source>
        <dbReference type="ARBA" id="ARBA00004141"/>
    </source>
</evidence>
<dbReference type="Proteomes" id="UP001501822">
    <property type="component" value="Unassembled WGS sequence"/>
</dbReference>
<feature type="transmembrane region" description="Helical" evidence="6">
    <location>
        <begin position="94"/>
        <end position="113"/>
    </location>
</feature>
<reference evidence="8 9" key="1">
    <citation type="journal article" date="2019" name="Int. J. Syst. Evol. Microbiol.">
        <title>The Global Catalogue of Microorganisms (GCM) 10K type strain sequencing project: providing services to taxonomists for standard genome sequencing and annotation.</title>
        <authorList>
            <consortium name="The Broad Institute Genomics Platform"/>
            <consortium name="The Broad Institute Genome Sequencing Center for Infectious Disease"/>
            <person name="Wu L."/>
            <person name="Ma J."/>
        </authorList>
    </citation>
    <scope>NUCLEOTIDE SEQUENCE [LARGE SCALE GENOMIC DNA]</scope>
    <source>
        <strain evidence="8 9">JCM 3146</strain>
    </source>
</reference>
<dbReference type="PANTHER" id="PTHR31310">
    <property type="match status" value="1"/>
</dbReference>
<evidence type="ECO:0000313" key="8">
    <source>
        <dbReference type="EMBL" id="GAA0357547.1"/>
    </source>
</evidence>
<evidence type="ECO:0000256" key="2">
    <source>
        <dbReference type="ARBA" id="ARBA00022692"/>
    </source>
</evidence>
<feature type="transmembrane region" description="Helical" evidence="6">
    <location>
        <begin position="178"/>
        <end position="197"/>
    </location>
</feature>
<gene>
    <name evidence="8" type="ORF">GCM10010151_53970</name>
</gene>
<protein>
    <submittedName>
        <fullName evidence="8">Phosphatase PAP2 family protein</fullName>
    </submittedName>
</protein>